<evidence type="ECO:0000313" key="3">
    <source>
        <dbReference type="Proteomes" id="UP000224898"/>
    </source>
</evidence>
<dbReference type="GeneID" id="55601517"/>
<dbReference type="GO" id="GO:0003678">
    <property type="term" value="F:DNA helicase activity"/>
    <property type="evidence" value="ECO:0007669"/>
    <property type="project" value="InterPro"/>
</dbReference>
<dbReference type="PANTHER" id="PTHR30153:SF2">
    <property type="entry name" value="REPLICATIVE DNA HELICASE"/>
    <property type="match status" value="1"/>
</dbReference>
<dbReference type="Pfam" id="PF03796">
    <property type="entry name" value="DnaB_C"/>
    <property type="match status" value="1"/>
</dbReference>
<dbReference type="EMBL" id="KX925554">
    <property type="protein sequence ID" value="APC46365.1"/>
    <property type="molecule type" value="Genomic_DNA"/>
</dbReference>
<sequence length="421" mass="47081">MAYTLDPEKLLISKIIQEGSLTEAGDIQAKFFTNSAMREAYSFIQSYYRDHGEVPSTRVMINDCPDVKLIEVEEPWSDLIQRMRDKHLNSLFNGSLDNIVQALDNGDINAAVNLTGSLVGKIHNDVPQSRDVDITQNGDERLARYLDRKNNPGMMVGIPSGFHTIDCATQGFQPGQLITLTGLTKASKSVFAMLFAKHAQEYGKKVLYLTFEMTSEECEQRLDAYRAGINDMKLLSGNINSEEWARLEKAVHITENLPALTFSEDCMTVTAIGAKIDMLKPDIVIVDGVYMMEDEEGFDKGSPQALANIVAGLKFMAMNRKICIIDVTQSTPARTKGETLNNDSIMGSRAFAQYSNVVIGVERTEDKNIRKLKIIMTRRGTPTETLVMMDFDTGTFEEIEGVDLDNDLDRELMNEEYGTNF</sequence>
<evidence type="ECO:0000313" key="2">
    <source>
        <dbReference type="EMBL" id="APC46365.1"/>
    </source>
</evidence>
<dbReference type="PROSITE" id="PS51199">
    <property type="entry name" value="SF4_HELICASE"/>
    <property type="match status" value="1"/>
</dbReference>
<dbReference type="Proteomes" id="UP000224898">
    <property type="component" value="Segment"/>
</dbReference>
<accession>A0A1J0GW13</accession>
<dbReference type="GO" id="GO:0006260">
    <property type="term" value="P:DNA replication"/>
    <property type="evidence" value="ECO:0007669"/>
    <property type="project" value="InterPro"/>
</dbReference>
<dbReference type="RefSeq" id="YP_009831828.1">
    <property type="nucleotide sequence ID" value="NC_048650.1"/>
</dbReference>
<organism evidence="2 3">
    <name type="scientific">Streptomyces phage BRock</name>
    <dbReference type="NCBI Taxonomy" id="1913591"/>
    <lineage>
        <taxon>Viruses</taxon>
        <taxon>Duplodnaviria</taxon>
        <taxon>Heunggongvirae</taxon>
        <taxon>Uroviricota</taxon>
        <taxon>Caudoviricetes</taxon>
        <taxon>Borockvirus</taxon>
        <taxon>Borockvirus brock</taxon>
    </lineage>
</organism>
<dbReference type="InterPro" id="IPR007694">
    <property type="entry name" value="DNA_helicase_DnaB-like_C"/>
</dbReference>
<feature type="domain" description="SF4 helicase" evidence="1">
    <location>
        <begin position="151"/>
        <end position="402"/>
    </location>
</feature>
<protein>
    <submittedName>
        <fullName evidence="2">DNA helicase</fullName>
    </submittedName>
</protein>
<name>A0A1J0GW13_9CAUD</name>
<keyword evidence="2" id="KW-0347">Helicase</keyword>
<reference evidence="2 3" key="1">
    <citation type="submission" date="2016-09" db="EMBL/GenBank/DDBJ databases">
        <title>Complete Genome Sequence of Streptomyces 5a phage BRock.</title>
        <authorList>
            <person name="Crossman A."/>
            <person name="Baron S."/>
            <person name="Jamdagni P."/>
            <person name="Khatri P."/>
            <person name="Sharma D."/>
            <person name="Pandey M."/>
            <person name="Goyal S."/>
            <person name="Kumar S."/>
            <person name="Phogat A."/>
            <person name="Chawla G."/>
            <person name="Pasricha M."/>
            <person name="Gupta K."/>
            <person name="Bazzad D."/>
            <person name="Aggarwal V."/>
            <person name="Poughat A."/>
            <person name="Singh K."/>
            <person name="Rana P."/>
            <person name="Gautam R."/>
            <person name="Sharma V."/>
            <person name="Tyagi D."/>
            <person name="Shahi A."/>
            <person name="Jangra N."/>
            <person name="Malik M."/>
            <person name="Sidhu P.K."/>
            <person name="Malik S."/>
            <person name="Ghalyan Y."/>
            <person name="Sharma S.S."/>
            <person name="Malik A."/>
            <person name="Chuttani R."/>
            <person name="Bamal N."/>
            <person name="Bhadula D."/>
            <person name="Batra A."/>
            <person name="Temple L."/>
            <person name="Nehra K."/>
        </authorList>
    </citation>
    <scope>NUCLEOTIDE SEQUENCE [LARGE SCALE GENOMIC DNA]</scope>
</reference>
<evidence type="ECO:0000259" key="1">
    <source>
        <dbReference type="PROSITE" id="PS51199"/>
    </source>
</evidence>
<proteinExistence type="predicted"/>
<dbReference type="KEGG" id="vg:55601517"/>
<keyword evidence="2" id="KW-0547">Nucleotide-binding</keyword>
<keyword evidence="2" id="KW-0378">Hydrolase</keyword>
<dbReference type="SUPFAM" id="SSF52540">
    <property type="entry name" value="P-loop containing nucleoside triphosphate hydrolases"/>
    <property type="match status" value="1"/>
</dbReference>
<dbReference type="InterPro" id="IPR027417">
    <property type="entry name" value="P-loop_NTPase"/>
</dbReference>
<keyword evidence="2" id="KW-0067">ATP-binding</keyword>
<dbReference type="GO" id="GO:0005524">
    <property type="term" value="F:ATP binding"/>
    <property type="evidence" value="ECO:0007669"/>
    <property type="project" value="InterPro"/>
</dbReference>
<dbReference type="Gene3D" id="3.40.50.300">
    <property type="entry name" value="P-loop containing nucleotide triphosphate hydrolases"/>
    <property type="match status" value="1"/>
</dbReference>
<keyword evidence="3" id="KW-1185">Reference proteome</keyword>
<dbReference type="PANTHER" id="PTHR30153">
    <property type="entry name" value="REPLICATIVE DNA HELICASE DNAB"/>
    <property type="match status" value="1"/>
</dbReference>